<dbReference type="SMART" id="SM00338">
    <property type="entry name" value="BRLZ"/>
    <property type="match status" value="1"/>
</dbReference>
<evidence type="ECO:0000313" key="5">
    <source>
        <dbReference type="Proteomes" id="UP000198406"/>
    </source>
</evidence>
<name>A0A1Z5KQ02_FISSO</name>
<evidence type="ECO:0000259" key="3">
    <source>
        <dbReference type="SMART" id="SM00338"/>
    </source>
</evidence>
<feature type="coiled-coil region" evidence="1">
    <location>
        <begin position="161"/>
        <end position="204"/>
    </location>
</feature>
<dbReference type="InterPro" id="IPR004827">
    <property type="entry name" value="bZIP"/>
</dbReference>
<dbReference type="GO" id="GO:0003700">
    <property type="term" value="F:DNA-binding transcription factor activity"/>
    <property type="evidence" value="ECO:0007669"/>
    <property type="project" value="InterPro"/>
</dbReference>
<keyword evidence="1" id="KW-0175">Coiled coil</keyword>
<dbReference type="InParanoid" id="A0A1Z5KQ02"/>
<feature type="region of interest" description="Disordered" evidence="2">
    <location>
        <begin position="1"/>
        <end position="36"/>
    </location>
</feature>
<dbReference type="SUPFAM" id="SSF57959">
    <property type="entry name" value="Leucine zipper domain"/>
    <property type="match status" value="1"/>
</dbReference>
<dbReference type="AlphaFoldDB" id="A0A1Z5KQ02"/>
<keyword evidence="5" id="KW-1185">Reference proteome</keyword>
<feature type="coiled-coil region" evidence="1">
    <location>
        <begin position="273"/>
        <end position="300"/>
    </location>
</feature>
<evidence type="ECO:0000256" key="1">
    <source>
        <dbReference type="SAM" id="Coils"/>
    </source>
</evidence>
<comment type="caution">
    <text evidence="4">The sequence shown here is derived from an EMBL/GenBank/DDBJ whole genome shotgun (WGS) entry which is preliminary data.</text>
</comment>
<evidence type="ECO:0000313" key="4">
    <source>
        <dbReference type="EMBL" id="GAX28257.1"/>
    </source>
</evidence>
<dbReference type="EMBL" id="BDSP01000271">
    <property type="protein sequence ID" value="GAX28257.1"/>
    <property type="molecule type" value="Genomic_DNA"/>
</dbReference>
<dbReference type="OrthoDB" id="158712at2759"/>
<dbReference type="Proteomes" id="UP000198406">
    <property type="component" value="Unassembled WGS sequence"/>
</dbReference>
<proteinExistence type="predicted"/>
<protein>
    <recommendedName>
        <fullName evidence="3">BZIP domain-containing protein</fullName>
    </recommendedName>
</protein>
<gene>
    <name evidence="4" type="ORF">FisN_27Hh093</name>
</gene>
<accession>A0A1Z5KQ02</accession>
<reference evidence="4 5" key="1">
    <citation type="journal article" date="2015" name="Plant Cell">
        <title>Oil accumulation by the oleaginous diatom Fistulifera solaris as revealed by the genome and transcriptome.</title>
        <authorList>
            <person name="Tanaka T."/>
            <person name="Maeda Y."/>
            <person name="Veluchamy A."/>
            <person name="Tanaka M."/>
            <person name="Abida H."/>
            <person name="Marechal E."/>
            <person name="Bowler C."/>
            <person name="Muto M."/>
            <person name="Sunaga Y."/>
            <person name="Tanaka M."/>
            <person name="Yoshino T."/>
            <person name="Taniguchi T."/>
            <person name="Fukuda Y."/>
            <person name="Nemoto M."/>
            <person name="Matsumoto M."/>
            <person name="Wong P.S."/>
            <person name="Aburatani S."/>
            <person name="Fujibuchi W."/>
        </authorList>
    </citation>
    <scope>NUCLEOTIDE SEQUENCE [LARGE SCALE GENOMIC DNA]</scope>
    <source>
        <strain evidence="4 5">JPCC DA0580</strain>
    </source>
</reference>
<sequence length="385" mass="43473">MEPQQNTEKENSVAKRAAFAGQWRTPPLPVFPTNNSNTMMSTTEINTTTEPTTTTTQQQTTQMLPSSTEDYVKALQEAYLRGAEAAAALAQQQQQQQTINTATSCPEFATQSSSVVPLYPTATPLVTTSTTSMPPPRSLSVTELYPSAAEHAPPTHDEEIKRQKRLARNRASARLRRLRKKNLVDAYEAEVKGLERILQKLQTHVWGHPDSDVALLEALSMERGQLELTGTQRHQAALEIVQQQVEFLSLLQEMMQEQYILYQVATTQTNEEWQELSQLLQLSNEQKEALQAQAAGWHEEYQALQTVLESLQAMRDNHWLWNNGVAEMAEQFMQILHKNQVSKFLSWADHNWDALDELDFTCAPSSNQTGPVFQFGVDSMPTDEK</sequence>
<dbReference type="Gene3D" id="1.20.5.170">
    <property type="match status" value="1"/>
</dbReference>
<feature type="domain" description="BZIP" evidence="3">
    <location>
        <begin position="157"/>
        <end position="222"/>
    </location>
</feature>
<dbReference type="InterPro" id="IPR046347">
    <property type="entry name" value="bZIP_sf"/>
</dbReference>
<organism evidence="4 5">
    <name type="scientific">Fistulifera solaris</name>
    <name type="common">Oleaginous diatom</name>
    <dbReference type="NCBI Taxonomy" id="1519565"/>
    <lineage>
        <taxon>Eukaryota</taxon>
        <taxon>Sar</taxon>
        <taxon>Stramenopiles</taxon>
        <taxon>Ochrophyta</taxon>
        <taxon>Bacillariophyta</taxon>
        <taxon>Bacillariophyceae</taxon>
        <taxon>Bacillariophycidae</taxon>
        <taxon>Naviculales</taxon>
        <taxon>Naviculaceae</taxon>
        <taxon>Fistulifera</taxon>
    </lineage>
</organism>
<evidence type="ECO:0000256" key="2">
    <source>
        <dbReference type="SAM" id="MobiDB-lite"/>
    </source>
</evidence>